<reference evidence="2" key="1">
    <citation type="submission" date="2016-10" db="EMBL/GenBank/DDBJ databases">
        <authorList>
            <person name="Varghese N."/>
            <person name="Submissions S."/>
        </authorList>
    </citation>
    <scope>NUCLEOTIDE SEQUENCE [LARGE SCALE GENOMIC DNA]</scope>
    <source>
        <strain evidence="2">DSM 26348</strain>
    </source>
</reference>
<organism evidence="1 2">
    <name type="scientific">Planctomicrobium piriforme</name>
    <dbReference type="NCBI Taxonomy" id="1576369"/>
    <lineage>
        <taxon>Bacteria</taxon>
        <taxon>Pseudomonadati</taxon>
        <taxon>Planctomycetota</taxon>
        <taxon>Planctomycetia</taxon>
        <taxon>Planctomycetales</taxon>
        <taxon>Planctomycetaceae</taxon>
        <taxon>Planctomicrobium</taxon>
    </lineage>
</organism>
<dbReference type="EMBL" id="FOQD01000003">
    <property type="protein sequence ID" value="SFH87138.1"/>
    <property type="molecule type" value="Genomic_DNA"/>
</dbReference>
<dbReference type="Gene3D" id="4.10.1150.10">
    <property type="entry name" value="AF2212/PG0164-like"/>
    <property type="match status" value="1"/>
</dbReference>
<dbReference type="RefSeq" id="WP_092048306.1">
    <property type="nucleotide sequence ID" value="NZ_FOQD01000003.1"/>
</dbReference>
<proteinExistence type="predicted"/>
<protein>
    <recommendedName>
        <fullName evidence="3">DUF104 domain-containing protein</fullName>
    </recommendedName>
</protein>
<evidence type="ECO:0000313" key="2">
    <source>
        <dbReference type="Proteomes" id="UP000199518"/>
    </source>
</evidence>
<dbReference type="InterPro" id="IPR008203">
    <property type="entry name" value="AF2212-like"/>
</dbReference>
<dbReference type="AlphaFoldDB" id="A0A1I3DKS9"/>
<keyword evidence="2" id="KW-1185">Reference proteome</keyword>
<dbReference type="Proteomes" id="UP000199518">
    <property type="component" value="Unassembled WGS sequence"/>
</dbReference>
<evidence type="ECO:0000313" key="1">
    <source>
        <dbReference type="EMBL" id="SFH87138.1"/>
    </source>
</evidence>
<gene>
    <name evidence="1" type="ORF">SAMN05421753_103289</name>
</gene>
<evidence type="ECO:0008006" key="3">
    <source>
        <dbReference type="Google" id="ProtNLM"/>
    </source>
</evidence>
<accession>A0A1I3DKS9</accession>
<name>A0A1I3DKS9_9PLAN</name>
<dbReference type="SUPFAM" id="SSF141694">
    <property type="entry name" value="AF2212/PG0164-like"/>
    <property type="match status" value="1"/>
</dbReference>
<dbReference type="InterPro" id="IPR024069">
    <property type="entry name" value="AF2212-like_dom_sf"/>
</dbReference>
<sequence length="80" mass="8786">MQTITATFEDGVLKPAQPLDLPAHAEVRITIELLKAAPLTVATLNAFLRDLPSLGDDAEAFAQDIRTLRTEFPPEANLWD</sequence>
<dbReference type="Pfam" id="PF01954">
    <property type="entry name" value="AF2212-like"/>
    <property type="match status" value="1"/>
</dbReference>